<accession>A0A6G0W855</accession>
<dbReference type="GO" id="GO:0010181">
    <property type="term" value="F:FMN binding"/>
    <property type="evidence" value="ECO:0007669"/>
    <property type="project" value="InterPro"/>
</dbReference>
<dbReference type="InterPro" id="IPR045247">
    <property type="entry name" value="Oye-like"/>
</dbReference>
<evidence type="ECO:0000313" key="3">
    <source>
        <dbReference type="Proteomes" id="UP000481153"/>
    </source>
</evidence>
<proteinExistence type="predicted"/>
<evidence type="ECO:0000313" key="2">
    <source>
        <dbReference type="EMBL" id="KAF0722370.1"/>
    </source>
</evidence>
<dbReference type="GO" id="GO:0016491">
    <property type="term" value="F:oxidoreductase activity"/>
    <property type="evidence" value="ECO:0007669"/>
    <property type="project" value="InterPro"/>
</dbReference>
<dbReference type="EMBL" id="VJMJ01000337">
    <property type="protein sequence ID" value="KAF0722370.1"/>
    <property type="molecule type" value="Genomic_DNA"/>
</dbReference>
<dbReference type="InterPro" id="IPR013785">
    <property type="entry name" value="Aldolase_TIM"/>
</dbReference>
<dbReference type="Pfam" id="PF00724">
    <property type="entry name" value="Oxidored_FMN"/>
    <property type="match status" value="1"/>
</dbReference>
<dbReference type="AlphaFoldDB" id="A0A6G0W855"/>
<reference evidence="2 3" key="1">
    <citation type="submission" date="2019-07" db="EMBL/GenBank/DDBJ databases">
        <title>Genomics analysis of Aphanomyces spp. identifies a new class of oomycete effector associated with host adaptation.</title>
        <authorList>
            <person name="Gaulin E."/>
        </authorList>
    </citation>
    <scope>NUCLEOTIDE SEQUENCE [LARGE SCALE GENOMIC DNA]</scope>
    <source>
        <strain evidence="2 3">ATCC 201684</strain>
    </source>
</reference>
<feature type="domain" description="NADH:flavin oxidoreductase/NADH oxidase N-terminal" evidence="1">
    <location>
        <begin position="3"/>
        <end position="278"/>
    </location>
</feature>
<dbReference type="Gene3D" id="3.20.20.70">
    <property type="entry name" value="Aldolase class I"/>
    <property type="match status" value="1"/>
</dbReference>
<sequence length="305" mass="32974">MIAPKTSAFCGEPGVYTQEQLVAWKSITDAVHAKGGKMFMQIWHSGRAAHPIYNDGAENVGPSAIAIDTDITNPLGFADEKLANATPRPLDIAELHALAQLYATAAKNCVDVAGFDGVEIHAANGYLIDSFLRESANTRTDQYGGSLENRTRFLSDVLGAVTAAIGADKVGIRFSPLNSCNSMKTDDPLAFSEAVAKLSQQFDLAYVHVMRDDFFRLQKADVVPIFRQHFKNALIVNMGYTKDEANAGIAAGLFDAVTFGTPFIANPDLPLRFQLDAPLNTPDTSTFYVGGANGYTDYPFLSRHA</sequence>
<comment type="caution">
    <text evidence="2">The sequence shown here is derived from an EMBL/GenBank/DDBJ whole genome shotgun (WGS) entry which is preliminary data.</text>
</comment>
<dbReference type="Proteomes" id="UP000481153">
    <property type="component" value="Unassembled WGS sequence"/>
</dbReference>
<protein>
    <recommendedName>
        <fullName evidence="1">NADH:flavin oxidoreductase/NADH oxidase N-terminal domain-containing protein</fullName>
    </recommendedName>
</protein>
<dbReference type="PANTHER" id="PTHR22893">
    <property type="entry name" value="NADH OXIDOREDUCTASE-RELATED"/>
    <property type="match status" value="1"/>
</dbReference>
<dbReference type="SUPFAM" id="SSF51395">
    <property type="entry name" value="FMN-linked oxidoreductases"/>
    <property type="match status" value="1"/>
</dbReference>
<dbReference type="VEuPathDB" id="FungiDB:AeMF1_014526"/>
<evidence type="ECO:0000259" key="1">
    <source>
        <dbReference type="Pfam" id="PF00724"/>
    </source>
</evidence>
<organism evidence="2 3">
    <name type="scientific">Aphanomyces euteiches</name>
    <dbReference type="NCBI Taxonomy" id="100861"/>
    <lineage>
        <taxon>Eukaryota</taxon>
        <taxon>Sar</taxon>
        <taxon>Stramenopiles</taxon>
        <taxon>Oomycota</taxon>
        <taxon>Saprolegniomycetes</taxon>
        <taxon>Saprolegniales</taxon>
        <taxon>Verrucalvaceae</taxon>
        <taxon>Aphanomyces</taxon>
    </lineage>
</organism>
<dbReference type="PANTHER" id="PTHR22893:SF91">
    <property type="entry name" value="NADPH DEHYDROGENASE 2-RELATED"/>
    <property type="match status" value="1"/>
</dbReference>
<dbReference type="InterPro" id="IPR001155">
    <property type="entry name" value="OxRdtase_FMN_N"/>
</dbReference>
<name>A0A6G0W855_9STRA</name>
<gene>
    <name evidence="2" type="ORF">Ae201684_018497</name>
</gene>
<keyword evidence="3" id="KW-1185">Reference proteome</keyword>